<keyword evidence="3" id="KW-1185">Reference proteome</keyword>
<protein>
    <recommendedName>
        <fullName evidence="4">DUF2946 domain-containing protein</fullName>
    </recommendedName>
</protein>
<feature type="region of interest" description="Disordered" evidence="1">
    <location>
        <begin position="44"/>
        <end position="74"/>
    </location>
</feature>
<organism evidence="2 3">
    <name type="scientific">Hoeflea algicola</name>
    <dbReference type="NCBI Taxonomy" id="2983763"/>
    <lineage>
        <taxon>Bacteria</taxon>
        <taxon>Pseudomonadati</taxon>
        <taxon>Pseudomonadota</taxon>
        <taxon>Alphaproteobacteria</taxon>
        <taxon>Hyphomicrobiales</taxon>
        <taxon>Rhizobiaceae</taxon>
        <taxon>Hoeflea</taxon>
    </lineage>
</organism>
<comment type="caution">
    <text evidence="2">The sequence shown here is derived from an EMBL/GenBank/DDBJ whole genome shotgun (WGS) entry which is preliminary data.</text>
</comment>
<evidence type="ECO:0000313" key="3">
    <source>
        <dbReference type="Proteomes" id="UP001073227"/>
    </source>
</evidence>
<evidence type="ECO:0008006" key="4">
    <source>
        <dbReference type="Google" id="ProtNLM"/>
    </source>
</evidence>
<feature type="compositionally biased region" description="Polar residues" evidence="1">
    <location>
        <begin position="56"/>
        <end position="74"/>
    </location>
</feature>
<evidence type="ECO:0000313" key="2">
    <source>
        <dbReference type="EMBL" id="MCY0150800.1"/>
    </source>
</evidence>
<name>A0ABT3ZG62_9HYPH</name>
<dbReference type="EMBL" id="JAOVZR010000003">
    <property type="protein sequence ID" value="MCY0150800.1"/>
    <property type="molecule type" value="Genomic_DNA"/>
</dbReference>
<accession>A0ABT3ZG62</accession>
<evidence type="ECO:0000256" key="1">
    <source>
        <dbReference type="SAM" id="MobiDB-lite"/>
    </source>
</evidence>
<gene>
    <name evidence="2" type="ORF">OEG84_24650</name>
</gene>
<dbReference type="RefSeq" id="WP_267656537.1">
    <property type="nucleotide sequence ID" value="NZ_JAOVZR010000003.1"/>
</dbReference>
<dbReference type="Proteomes" id="UP001073227">
    <property type="component" value="Unassembled WGS sequence"/>
</dbReference>
<reference evidence="2" key="1">
    <citation type="submission" date="2022-10" db="EMBL/GenBank/DDBJ databases">
        <title>Hoeflea sp. G2-23, isolated from marine algae.</title>
        <authorList>
            <person name="Kristyanto S."/>
            <person name="Kim J.M."/>
            <person name="Jeon C.O."/>
        </authorList>
    </citation>
    <scope>NUCLEOTIDE SEQUENCE</scope>
    <source>
        <strain evidence="2">G2-23</strain>
    </source>
</reference>
<sequence length="135" mass="14532">MKMPNRHKSRLGRMLLVLMFVFTSIVPGSLHAFAMTEAQTVNGGGHHTMMGHLSGGQPTATHHQSQGNSADFAQESIPTGQDTVIDRCCPASCFVALCYFAAVALENFIPESFEIGATPEFVVVVMALAERPPRA</sequence>
<proteinExistence type="predicted"/>